<accession>A0A9P8QIA5</accession>
<dbReference type="Proteomes" id="UP000827724">
    <property type="component" value="Unassembled WGS sequence"/>
</dbReference>
<dbReference type="AlphaFoldDB" id="A0A9P8QIA5"/>
<protein>
    <recommendedName>
        <fullName evidence="3">HAD-like protein</fullName>
    </recommendedName>
</protein>
<dbReference type="InterPro" id="IPR023214">
    <property type="entry name" value="HAD_sf"/>
</dbReference>
<dbReference type="InterPro" id="IPR008930">
    <property type="entry name" value="Terpenoid_cyclase/PrenylTrfase"/>
</dbReference>
<organism evidence="1 2">
    <name type="scientific">Trichoderma cornu-damae</name>
    <dbReference type="NCBI Taxonomy" id="654480"/>
    <lineage>
        <taxon>Eukaryota</taxon>
        <taxon>Fungi</taxon>
        <taxon>Dikarya</taxon>
        <taxon>Ascomycota</taxon>
        <taxon>Pezizomycotina</taxon>
        <taxon>Sordariomycetes</taxon>
        <taxon>Hypocreomycetidae</taxon>
        <taxon>Hypocreales</taxon>
        <taxon>Hypocreaceae</taxon>
        <taxon>Trichoderma</taxon>
    </lineage>
</organism>
<dbReference type="EMBL" id="JAIWOZ010000004">
    <property type="protein sequence ID" value="KAH6605890.1"/>
    <property type="molecule type" value="Genomic_DNA"/>
</dbReference>
<dbReference type="PANTHER" id="PTHR43611:SF3">
    <property type="entry name" value="FLAVIN MONONUCLEOTIDE HYDROLASE 1, CHLOROPLATIC"/>
    <property type="match status" value="1"/>
</dbReference>
<evidence type="ECO:0000313" key="2">
    <source>
        <dbReference type="Proteomes" id="UP000827724"/>
    </source>
</evidence>
<reference evidence="1" key="1">
    <citation type="submission" date="2021-08" db="EMBL/GenBank/DDBJ databases">
        <title>Chromosome-Level Trichoderma cornu-damae using Hi-C Data.</title>
        <authorList>
            <person name="Kim C.S."/>
        </authorList>
    </citation>
    <scope>NUCLEOTIDE SEQUENCE</scope>
    <source>
        <strain evidence="1">KA19-0412C</strain>
    </source>
</reference>
<dbReference type="OrthoDB" id="2012566at2759"/>
<proteinExistence type="predicted"/>
<dbReference type="InterPro" id="IPR023198">
    <property type="entry name" value="PGP-like_dom2"/>
</dbReference>
<evidence type="ECO:0000313" key="1">
    <source>
        <dbReference type="EMBL" id="KAH6605890.1"/>
    </source>
</evidence>
<sequence length="480" mass="54218">MPSYKAIVLDLNGVLLSYGGTVSSSVIKPSQIKNILDSPTWYDYECGHMSRRECYETVCSEFGLDVNVWTQTMDQLTETIRPHSGFIDAVQNIKAAFPDVKVYGMSNISKPDYELLSPLISGWGILDAFQTSGQAGVRKPDSASYIKFLETHQLDAGSCIFVDDRVENVVAAAALGFKGVKFKDAKEVERTIWNLLGDPVKRGVEYMERNAEKMMLELSTGGEQPDNFSQFIILELTGDKRLIKLDRREGPTWNYFHHSNTFMGTTYSDDCDTTSYAMCTLDDIPAHEKKAAMDVILDNLSPDNLPLCWFNKNRPRLCHGIIANAFRFFCLQDQGHKLAHTYLFLCRLLRTKTYELGSRYYENIDYMPYILSNLCSRRPTDPSLSEMRELLMNEIRDRAGSDDDVLGAALRTLSAQAMGVPYAKRDVRVLLESQQIDGGWDRVWLFKYGKEDIKVGSRGVITAMAVKALRQYAADEGEAM</sequence>
<gene>
    <name evidence="1" type="ORF">Trco_005043</name>
</gene>
<keyword evidence="2" id="KW-1185">Reference proteome</keyword>
<dbReference type="Gene3D" id="1.10.150.240">
    <property type="entry name" value="Putative phosphatase, domain 2"/>
    <property type="match status" value="1"/>
</dbReference>
<dbReference type="SUPFAM" id="SSF48239">
    <property type="entry name" value="Terpenoid cyclases/Protein prenyltransferases"/>
    <property type="match status" value="1"/>
</dbReference>
<dbReference type="InterPro" id="IPR036412">
    <property type="entry name" value="HAD-like_sf"/>
</dbReference>
<dbReference type="PANTHER" id="PTHR43611">
    <property type="entry name" value="ALPHA-D-GLUCOSE 1-PHOSPHATE PHOSPHATASE"/>
    <property type="match status" value="1"/>
</dbReference>
<dbReference type="SUPFAM" id="SSF56784">
    <property type="entry name" value="HAD-like"/>
    <property type="match status" value="1"/>
</dbReference>
<comment type="caution">
    <text evidence="1">The sequence shown here is derived from an EMBL/GenBank/DDBJ whole genome shotgun (WGS) entry which is preliminary data.</text>
</comment>
<evidence type="ECO:0008006" key="3">
    <source>
        <dbReference type="Google" id="ProtNLM"/>
    </source>
</evidence>
<dbReference type="Gene3D" id="3.40.50.1000">
    <property type="entry name" value="HAD superfamily/HAD-like"/>
    <property type="match status" value="1"/>
</dbReference>
<name>A0A9P8QIA5_9HYPO</name>